<organism evidence="2 3">
    <name type="scientific">Mycobacterium talmoniae</name>
    <dbReference type="NCBI Taxonomy" id="1858794"/>
    <lineage>
        <taxon>Bacteria</taxon>
        <taxon>Bacillati</taxon>
        <taxon>Actinomycetota</taxon>
        <taxon>Actinomycetes</taxon>
        <taxon>Mycobacteriales</taxon>
        <taxon>Mycobacteriaceae</taxon>
        <taxon>Mycobacterium</taxon>
    </lineage>
</organism>
<evidence type="ECO:0000313" key="2">
    <source>
        <dbReference type="EMBL" id="PQM44452.1"/>
    </source>
</evidence>
<dbReference type="EMBL" id="PPEA01000800">
    <property type="protein sequence ID" value="PQM44452.1"/>
    <property type="molecule type" value="Genomic_DNA"/>
</dbReference>
<sequence>MATTGSPPAAILRSPVPKHWLSWTTSNSSRRAASSRAARRLKVRGSGNPAVHIVASSSRSIRSRISLGCGTRNGSGSR</sequence>
<evidence type="ECO:0000313" key="3">
    <source>
        <dbReference type="Proteomes" id="UP000238296"/>
    </source>
</evidence>
<protein>
    <submittedName>
        <fullName evidence="2">Uncharacterized protein</fullName>
    </submittedName>
</protein>
<feature type="region of interest" description="Disordered" evidence="1">
    <location>
        <begin position="22"/>
        <end position="44"/>
    </location>
</feature>
<evidence type="ECO:0000256" key="1">
    <source>
        <dbReference type="SAM" id="MobiDB-lite"/>
    </source>
</evidence>
<gene>
    <name evidence="2" type="ORF">C1Y40_05389</name>
</gene>
<name>A0A2S8BCR3_9MYCO</name>
<comment type="caution">
    <text evidence="2">The sequence shown here is derived from an EMBL/GenBank/DDBJ whole genome shotgun (WGS) entry which is preliminary data.</text>
</comment>
<proteinExistence type="predicted"/>
<accession>A0A2S8BCR3</accession>
<dbReference type="Proteomes" id="UP000238296">
    <property type="component" value="Unassembled WGS sequence"/>
</dbReference>
<reference evidence="2 3" key="1">
    <citation type="journal article" date="2017" name="Int. J. Syst. Evol. Microbiol.">
        <title>Mycobacterium talmoniae sp. nov., a slowly growing mycobacterium isolated from human respiratory samples.</title>
        <authorList>
            <person name="Davidson R.M."/>
            <person name="DeGroote M.A."/>
            <person name="Marola J.L."/>
            <person name="Buss S."/>
            <person name="Jones V."/>
            <person name="McNeil M.R."/>
            <person name="Freifeld A.G."/>
            <person name="Elaine Epperson L."/>
            <person name="Hasan N.A."/>
            <person name="Jackson M."/>
            <person name="Iwen P.C."/>
            <person name="Salfinger M."/>
            <person name="Strong M."/>
        </authorList>
    </citation>
    <scope>NUCLEOTIDE SEQUENCE [LARGE SCALE GENOMIC DNA]</scope>
    <source>
        <strain evidence="2 3">ATCC BAA-2683</strain>
    </source>
</reference>
<dbReference type="AlphaFoldDB" id="A0A2S8BCR3"/>